<accession>A0A9D1P8Q2</accession>
<comment type="caution">
    <text evidence="4">The sequence shown here is derived from an EMBL/GenBank/DDBJ whole genome shotgun (WGS) entry which is preliminary data.</text>
</comment>
<reference evidence="4" key="1">
    <citation type="submission" date="2020-10" db="EMBL/GenBank/DDBJ databases">
        <authorList>
            <person name="Gilroy R."/>
        </authorList>
    </citation>
    <scope>NUCLEOTIDE SEQUENCE</scope>
    <source>
        <strain evidence="4">CHK183-6373</strain>
    </source>
</reference>
<feature type="compositionally biased region" description="Acidic residues" evidence="2">
    <location>
        <begin position="244"/>
        <end position="258"/>
    </location>
</feature>
<feature type="transmembrane region" description="Helical" evidence="3">
    <location>
        <begin position="275"/>
        <end position="294"/>
    </location>
</feature>
<evidence type="ECO:0000313" key="4">
    <source>
        <dbReference type="EMBL" id="HIV28206.1"/>
    </source>
</evidence>
<dbReference type="PROSITE" id="PS50005">
    <property type="entry name" value="TPR"/>
    <property type="match status" value="1"/>
</dbReference>
<dbReference type="SUPFAM" id="SSF48452">
    <property type="entry name" value="TPR-like"/>
    <property type="match status" value="1"/>
</dbReference>
<dbReference type="Gene3D" id="1.25.40.10">
    <property type="entry name" value="Tetratricopeptide repeat domain"/>
    <property type="match status" value="1"/>
</dbReference>
<evidence type="ECO:0000256" key="3">
    <source>
        <dbReference type="SAM" id="Phobius"/>
    </source>
</evidence>
<dbReference type="InterPro" id="IPR019734">
    <property type="entry name" value="TPR_rpt"/>
</dbReference>
<name>A0A9D1P8Q2_9FIRM</name>
<feature type="region of interest" description="Disordered" evidence="2">
    <location>
        <begin position="35"/>
        <end position="258"/>
    </location>
</feature>
<proteinExistence type="predicted"/>
<keyword evidence="3" id="KW-1133">Transmembrane helix</keyword>
<keyword evidence="1" id="KW-0802">TPR repeat</keyword>
<reference evidence="4" key="2">
    <citation type="journal article" date="2021" name="PeerJ">
        <title>Extensive microbial diversity within the chicken gut microbiome revealed by metagenomics and culture.</title>
        <authorList>
            <person name="Gilroy R."/>
            <person name="Ravi A."/>
            <person name="Getino M."/>
            <person name="Pursley I."/>
            <person name="Horton D.L."/>
            <person name="Alikhan N.F."/>
            <person name="Baker D."/>
            <person name="Gharbi K."/>
            <person name="Hall N."/>
            <person name="Watson M."/>
            <person name="Adriaenssens E.M."/>
            <person name="Foster-Nyarko E."/>
            <person name="Jarju S."/>
            <person name="Secka A."/>
            <person name="Antonio M."/>
            <person name="Oren A."/>
            <person name="Chaudhuri R.R."/>
            <person name="La Ragione R."/>
            <person name="Hildebrand F."/>
            <person name="Pallen M.J."/>
        </authorList>
    </citation>
    <scope>NUCLEOTIDE SEQUENCE</scope>
    <source>
        <strain evidence="4">CHK183-6373</strain>
    </source>
</reference>
<dbReference type="InterPro" id="IPR011990">
    <property type="entry name" value="TPR-like_helical_dom_sf"/>
</dbReference>
<feature type="compositionally biased region" description="Basic and acidic residues" evidence="2">
    <location>
        <begin position="159"/>
        <end position="168"/>
    </location>
</feature>
<evidence type="ECO:0000313" key="5">
    <source>
        <dbReference type="Proteomes" id="UP000886884"/>
    </source>
</evidence>
<feature type="compositionally biased region" description="Acidic residues" evidence="2">
    <location>
        <begin position="108"/>
        <end position="128"/>
    </location>
</feature>
<dbReference type="SMART" id="SM00028">
    <property type="entry name" value="TPR"/>
    <property type="match status" value="2"/>
</dbReference>
<dbReference type="Proteomes" id="UP000886884">
    <property type="component" value="Unassembled WGS sequence"/>
</dbReference>
<dbReference type="AlphaFoldDB" id="A0A9D1P8Q2"/>
<evidence type="ECO:0000256" key="1">
    <source>
        <dbReference type="PROSITE-ProRule" id="PRU00339"/>
    </source>
</evidence>
<evidence type="ECO:0008006" key="6">
    <source>
        <dbReference type="Google" id="ProtNLM"/>
    </source>
</evidence>
<keyword evidence="3" id="KW-0472">Membrane</keyword>
<keyword evidence="3" id="KW-0812">Transmembrane</keyword>
<feature type="compositionally biased region" description="Acidic residues" evidence="2">
    <location>
        <begin position="68"/>
        <end position="80"/>
    </location>
</feature>
<dbReference type="EMBL" id="DVOT01000170">
    <property type="protein sequence ID" value="HIV28206.1"/>
    <property type="molecule type" value="Genomic_DNA"/>
</dbReference>
<feature type="compositionally biased region" description="Basic and acidic residues" evidence="2">
    <location>
        <begin position="185"/>
        <end position="195"/>
    </location>
</feature>
<evidence type="ECO:0000256" key="2">
    <source>
        <dbReference type="SAM" id="MobiDB-lite"/>
    </source>
</evidence>
<protein>
    <recommendedName>
        <fullName evidence="6">Zinc-ribbon domain-containing protein</fullName>
    </recommendedName>
</protein>
<organism evidence="4 5">
    <name type="scientific">Candidatus Ornithocaccomicrobium faecavium</name>
    <dbReference type="NCBI Taxonomy" id="2840890"/>
    <lineage>
        <taxon>Bacteria</taxon>
        <taxon>Bacillati</taxon>
        <taxon>Bacillota</taxon>
        <taxon>Clostridia</taxon>
        <taxon>Candidatus Ornithocaccomicrobium</taxon>
    </lineage>
</organism>
<gene>
    <name evidence="4" type="ORF">IAA64_09555</name>
</gene>
<sequence>MVCKQCGGSIPEGGKFCPECGAPVSLKATAIKKPSKAAHTARPLADNPFQPRATYKKPAAKDPIALDAMDDAADAEDVLVEESTPIPAAPRPKPRTGARKAPQSVDLDTADAVDVEDVEDVASDETDADGALTSAPQKKRPRPANSISAVHASSPRSGGKKEEDDAKEAAQSYAPQPRPRKRPHPIPEESAEHAPPRATAAQEARETADAISPQIGANRASIAPAPPASRKVNTMVPKRKSPEELEMDEFFDDDEDDDLEEGGVQSFFERNLRGIITLGLLAVTFLVLICWLTLSSSGKIFVAGLGITQDAQAYKLLGDQFAENGQAKSASDAYHRALTYDPDNYDYAMLCADAFYALQDKELAAKAAQLAISLKPEERAPYDLLKEMFPANARPANIAGILADGAIRFNDPTLAQ</sequence>
<feature type="repeat" description="TPR" evidence="1">
    <location>
        <begin position="311"/>
        <end position="344"/>
    </location>
</feature>